<dbReference type="EMBL" id="JBHSFG010000130">
    <property type="protein sequence ID" value="MFC4472838.1"/>
    <property type="molecule type" value="Genomic_DNA"/>
</dbReference>
<keyword evidence="3" id="KW-1185">Reference proteome</keyword>
<dbReference type="RefSeq" id="WP_386357323.1">
    <property type="nucleotide sequence ID" value="NZ_JBHSFG010000130.1"/>
</dbReference>
<evidence type="ECO:0000256" key="1">
    <source>
        <dbReference type="SAM" id="Phobius"/>
    </source>
</evidence>
<keyword evidence="1" id="KW-0472">Membrane</keyword>
<comment type="caution">
    <text evidence="2">The sequence shown here is derived from an EMBL/GenBank/DDBJ whole genome shotgun (WGS) entry which is preliminary data.</text>
</comment>
<name>A0ABV8Z9Y9_9ACTN</name>
<keyword evidence="1" id="KW-0812">Transmembrane</keyword>
<reference evidence="3" key="1">
    <citation type="journal article" date="2019" name="Int. J. Syst. Evol. Microbiol.">
        <title>The Global Catalogue of Microorganisms (GCM) 10K type strain sequencing project: providing services to taxonomists for standard genome sequencing and annotation.</title>
        <authorList>
            <consortium name="The Broad Institute Genomics Platform"/>
            <consortium name="The Broad Institute Genome Sequencing Center for Infectious Disease"/>
            <person name="Wu L."/>
            <person name="Ma J."/>
        </authorList>
    </citation>
    <scope>NUCLEOTIDE SEQUENCE [LARGE SCALE GENOMIC DNA]</scope>
    <source>
        <strain evidence="3">DT43</strain>
    </source>
</reference>
<feature type="non-terminal residue" evidence="2">
    <location>
        <position position="1"/>
    </location>
</feature>
<evidence type="ECO:0000313" key="3">
    <source>
        <dbReference type="Proteomes" id="UP001596012"/>
    </source>
</evidence>
<sequence length="202" mass="21660">QQTQVDSTCRLPRGRAHARNVKRSLLGVIGAAVIMLVPALAAGSAQASPSVGFTSQARAAGLIAAQTDALQKEVDTYLAKTGGIQISANQIDLHGATLSVPVPGETRPRSFGTSDVHCENGADYLYFCAYQFRDFNGANIAWKACGVEKFIPWNVEGSWDNAQTEGTRARIYYLNSSALTPPAPSQKGYGENWANVRRIKAC</sequence>
<evidence type="ECO:0008006" key="4">
    <source>
        <dbReference type="Google" id="ProtNLM"/>
    </source>
</evidence>
<evidence type="ECO:0000313" key="2">
    <source>
        <dbReference type="EMBL" id="MFC4472838.1"/>
    </source>
</evidence>
<proteinExistence type="predicted"/>
<organism evidence="2 3">
    <name type="scientific">Streptomyces xiangluensis</name>
    <dbReference type="NCBI Taxonomy" id="2665720"/>
    <lineage>
        <taxon>Bacteria</taxon>
        <taxon>Bacillati</taxon>
        <taxon>Actinomycetota</taxon>
        <taxon>Actinomycetes</taxon>
        <taxon>Kitasatosporales</taxon>
        <taxon>Streptomycetaceae</taxon>
        <taxon>Streptomyces</taxon>
    </lineage>
</organism>
<keyword evidence="1" id="KW-1133">Transmembrane helix</keyword>
<feature type="transmembrane region" description="Helical" evidence="1">
    <location>
        <begin position="25"/>
        <end position="45"/>
    </location>
</feature>
<dbReference type="Proteomes" id="UP001596012">
    <property type="component" value="Unassembled WGS sequence"/>
</dbReference>
<protein>
    <recommendedName>
        <fullName evidence="4">Peptidase inhibitor family I36</fullName>
    </recommendedName>
</protein>
<gene>
    <name evidence="2" type="ORF">ACFPH6_51745</name>
</gene>
<accession>A0ABV8Z9Y9</accession>